<dbReference type="InParanoid" id="B0CSC1"/>
<feature type="region of interest" description="Disordered" evidence="6">
    <location>
        <begin position="1"/>
        <end position="61"/>
    </location>
</feature>
<evidence type="ECO:0000256" key="1">
    <source>
        <dbReference type="ARBA" id="ARBA00004604"/>
    </source>
</evidence>
<evidence type="ECO:0000313" key="10">
    <source>
        <dbReference type="Proteomes" id="UP000001194"/>
    </source>
</evidence>
<keyword evidence="3" id="KW-0175">Coiled coil</keyword>
<evidence type="ECO:0000256" key="2">
    <source>
        <dbReference type="ARBA" id="ARBA00007797"/>
    </source>
</evidence>
<comment type="similarity">
    <text evidence="2 5">Belongs to the CBF/MAK21 family.</text>
</comment>
<dbReference type="PANTHER" id="PTHR14428">
    <property type="entry name" value="NUCLEOLAR COMPLEX PROTEIN 3"/>
    <property type="match status" value="1"/>
</dbReference>
<dbReference type="EMBL" id="DS547092">
    <property type="protein sequence ID" value="EDR14819.1"/>
    <property type="molecule type" value="Genomic_DNA"/>
</dbReference>
<dbReference type="GeneID" id="6070025"/>
<evidence type="ECO:0000259" key="8">
    <source>
        <dbReference type="Pfam" id="PF07540"/>
    </source>
</evidence>
<proteinExistence type="inferred from homology"/>
<dbReference type="GO" id="GO:0005730">
    <property type="term" value="C:nucleolus"/>
    <property type="evidence" value="ECO:0007669"/>
    <property type="project" value="UniProtKB-SubCell"/>
</dbReference>
<feature type="compositionally biased region" description="Acidic residues" evidence="6">
    <location>
        <begin position="111"/>
        <end position="123"/>
    </location>
</feature>
<evidence type="ECO:0000259" key="7">
    <source>
        <dbReference type="Pfam" id="PF03914"/>
    </source>
</evidence>
<reference evidence="9 10" key="1">
    <citation type="journal article" date="2008" name="Nature">
        <title>The genome of Laccaria bicolor provides insights into mycorrhizal symbiosis.</title>
        <authorList>
            <person name="Martin F."/>
            <person name="Aerts A."/>
            <person name="Ahren D."/>
            <person name="Brun A."/>
            <person name="Danchin E.G.J."/>
            <person name="Duchaussoy F."/>
            <person name="Gibon J."/>
            <person name="Kohler A."/>
            <person name="Lindquist E."/>
            <person name="Pereda V."/>
            <person name="Salamov A."/>
            <person name="Shapiro H.J."/>
            <person name="Wuyts J."/>
            <person name="Blaudez D."/>
            <person name="Buee M."/>
            <person name="Brokstein P."/>
            <person name="Canbaeck B."/>
            <person name="Cohen D."/>
            <person name="Courty P.E."/>
            <person name="Coutinho P.M."/>
            <person name="Delaruelle C."/>
            <person name="Detter J.C."/>
            <person name="Deveau A."/>
            <person name="DiFazio S."/>
            <person name="Duplessis S."/>
            <person name="Fraissinet-Tachet L."/>
            <person name="Lucic E."/>
            <person name="Frey-Klett P."/>
            <person name="Fourrey C."/>
            <person name="Feussner I."/>
            <person name="Gay G."/>
            <person name="Grimwood J."/>
            <person name="Hoegger P.J."/>
            <person name="Jain P."/>
            <person name="Kilaru S."/>
            <person name="Labbe J."/>
            <person name="Lin Y.C."/>
            <person name="Legue V."/>
            <person name="Le Tacon F."/>
            <person name="Marmeisse R."/>
            <person name="Melayah D."/>
            <person name="Montanini B."/>
            <person name="Muratet M."/>
            <person name="Nehls U."/>
            <person name="Niculita-Hirzel H."/>
            <person name="Oudot-Le Secq M.P."/>
            <person name="Peter M."/>
            <person name="Quesneville H."/>
            <person name="Rajashekar B."/>
            <person name="Reich M."/>
            <person name="Rouhier N."/>
            <person name="Schmutz J."/>
            <person name="Yin T."/>
            <person name="Chalot M."/>
            <person name="Henrissat B."/>
            <person name="Kuees U."/>
            <person name="Lucas S."/>
            <person name="Van de Peer Y."/>
            <person name="Podila G.K."/>
            <person name="Polle A."/>
            <person name="Pukkila P.J."/>
            <person name="Richardson P.M."/>
            <person name="Rouze P."/>
            <person name="Sanders I.R."/>
            <person name="Stajich J.E."/>
            <person name="Tunlid A."/>
            <person name="Tuskan G."/>
            <person name="Grigoriev I.V."/>
        </authorList>
    </citation>
    <scope>NUCLEOTIDE SEQUENCE [LARGE SCALE GENOMIC DNA]</scope>
    <source>
        <strain evidence="10">S238N-H82 / ATCC MYA-4686</strain>
    </source>
</reference>
<keyword evidence="5" id="KW-0690">Ribosome biogenesis</keyword>
<dbReference type="PANTHER" id="PTHR14428:SF5">
    <property type="entry name" value="NUCLEOLAR COMPLEX PROTEIN 3 HOMOLOG"/>
    <property type="match status" value="1"/>
</dbReference>
<dbReference type="FunCoup" id="B0CSC1">
    <property type="interactions" value="495"/>
</dbReference>
<dbReference type="Pfam" id="PF07540">
    <property type="entry name" value="NOC3p"/>
    <property type="match status" value="1"/>
</dbReference>
<sequence>MKAKGKRSAPPPSQPSKKRKVTTSLQPLSKKRQSDVPRKEKFADRGIIPIPVHENEEDAELSDGDVDVLNEYGNAVSFLDKLDHKGILRSKKETQRLHEAEKPIRRKVVEDDLPPLDTDDDAESWSSGMDELSDVSEEVLDSDAEMPYESAPRKPNSAWEREEQTQIKRLPIKLADGKIKETGSKPVKLKARELVEEEESSEDEQDEAPKITRVEDVSTGARFGRASVADVLNTKSRKAKVELAKDQIAGICQEILADLENSLGLLRRLHSFSLKEISTPGLTEPIPNDLIIRKLAVLSQLAIFKDIIPGYRIRALTDKEKAEKVSQMVSQTREWEQGLVGVYQSYLRALEVELKAQSELSEIALECMCTLLTEVTHFNFRINLMTCVVTRLSRKSWDKSSDRCLDTLDQIFKADLTGEASLEIVRLLNRMVKERRFKIHPRVLSCLHQLRLRTELGVRASDSAADKAKDKPQSGTKKPEKPHLSKKAKKERKEKKEIDKELREAEAEVDKAERASRQTETLKLLFALYFRILKNPRPSPLLPAALSGISKFAHLVNINFFKDLLKVLKDLIALESDQFEDSDNEATQPTSGGLDGVHHRLLCIVAAFELLSGQGEALNIDLSDFISHLYALILSLSLVPNIDSKVDVSQSTEELLFRALNIIFSPRTSGAAAPSWRSAAFAKRLLTAAVHWPPSTALRAIEFVAGLVAKDSKLAALLSTEDRIFNGVYHPEIDDPQLCNAFGSSFWELHALHENYWDTRVREEAGKLLCVTL</sequence>
<dbReference type="InterPro" id="IPR005612">
    <property type="entry name" value="CCAAT-binding_factor"/>
</dbReference>
<feature type="compositionally biased region" description="Basic residues" evidence="6">
    <location>
        <begin position="484"/>
        <end position="493"/>
    </location>
</feature>
<dbReference type="GO" id="GO:0003682">
    <property type="term" value="F:chromatin binding"/>
    <property type="evidence" value="ECO:0007669"/>
    <property type="project" value="TreeGrafter"/>
</dbReference>
<evidence type="ECO:0000313" key="9">
    <source>
        <dbReference type="EMBL" id="EDR14819.1"/>
    </source>
</evidence>
<dbReference type="InterPro" id="IPR016903">
    <property type="entry name" value="Nucleolar_cplx-assoc_3"/>
</dbReference>
<feature type="domain" description="Nucleolar complex-associated protein 3 N-terminal" evidence="8">
    <location>
        <begin position="244"/>
        <end position="346"/>
    </location>
</feature>
<dbReference type="GO" id="GO:0006270">
    <property type="term" value="P:DNA replication initiation"/>
    <property type="evidence" value="ECO:0007669"/>
    <property type="project" value="TreeGrafter"/>
</dbReference>
<dbReference type="Pfam" id="PF03914">
    <property type="entry name" value="CBF"/>
    <property type="match status" value="1"/>
</dbReference>
<dbReference type="Proteomes" id="UP000001194">
    <property type="component" value="Unassembled WGS sequence"/>
</dbReference>
<dbReference type="OrthoDB" id="10263597at2759"/>
<feature type="compositionally biased region" description="Basic and acidic residues" evidence="6">
    <location>
        <begin position="32"/>
        <end position="44"/>
    </location>
</feature>
<dbReference type="PIRSF" id="PIRSF028977">
    <property type="entry name" value="Nucleolar_complex_p3"/>
    <property type="match status" value="1"/>
</dbReference>
<feature type="compositionally biased region" description="Basic and acidic residues" evidence="6">
    <location>
        <begin position="464"/>
        <end position="483"/>
    </location>
</feature>
<dbReference type="RefSeq" id="XP_001875378.1">
    <property type="nucleotide sequence ID" value="XM_001875343.1"/>
</dbReference>
<evidence type="ECO:0000256" key="6">
    <source>
        <dbReference type="SAM" id="MobiDB-lite"/>
    </source>
</evidence>
<keyword evidence="10" id="KW-1185">Reference proteome</keyword>
<feature type="compositionally biased region" description="Basic and acidic residues" evidence="6">
    <location>
        <begin position="494"/>
        <end position="513"/>
    </location>
</feature>
<protein>
    <recommendedName>
        <fullName evidence="5">Nucleolar complex-associated protein 3</fullName>
    </recommendedName>
</protein>
<organism evidence="10">
    <name type="scientific">Laccaria bicolor (strain S238N-H82 / ATCC MYA-4686)</name>
    <name type="common">Bicoloured deceiver</name>
    <name type="synonym">Laccaria laccata var. bicolor</name>
    <dbReference type="NCBI Taxonomy" id="486041"/>
    <lineage>
        <taxon>Eukaryota</taxon>
        <taxon>Fungi</taxon>
        <taxon>Dikarya</taxon>
        <taxon>Basidiomycota</taxon>
        <taxon>Agaricomycotina</taxon>
        <taxon>Agaricomycetes</taxon>
        <taxon>Agaricomycetidae</taxon>
        <taxon>Agaricales</taxon>
        <taxon>Agaricineae</taxon>
        <taxon>Hydnangiaceae</taxon>
        <taxon>Laccaria</taxon>
    </lineage>
</organism>
<dbReference type="STRING" id="486041.B0CSC1"/>
<feature type="region of interest" description="Disordered" evidence="6">
    <location>
        <begin position="461"/>
        <end position="513"/>
    </location>
</feature>
<dbReference type="HOGENOM" id="CLU_012441_0_0_1"/>
<dbReference type="InterPro" id="IPR011501">
    <property type="entry name" value="Noc3_N"/>
</dbReference>
<comment type="function">
    <text evidence="5">Required for synthesis of 60S ribosomal subunits and the transport of pre-ribosomes from the nucleoplasm to the cytoplasm.</text>
</comment>
<dbReference type="GO" id="GO:0042254">
    <property type="term" value="P:ribosome biogenesis"/>
    <property type="evidence" value="ECO:0007669"/>
    <property type="project" value="UniProtKB-KW"/>
</dbReference>
<comment type="subcellular location">
    <subcellularLocation>
        <location evidence="1 5">Nucleus</location>
        <location evidence="1 5">Nucleolus</location>
    </subcellularLocation>
</comment>
<dbReference type="AlphaFoldDB" id="B0CSC1"/>
<keyword evidence="4" id="KW-0539">Nucleus</keyword>
<evidence type="ECO:0000256" key="4">
    <source>
        <dbReference type="ARBA" id="ARBA00023242"/>
    </source>
</evidence>
<evidence type="ECO:0000256" key="5">
    <source>
        <dbReference type="PIRNR" id="PIRNR028977"/>
    </source>
</evidence>
<accession>B0CSC1</accession>
<evidence type="ECO:0000256" key="3">
    <source>
        <dbReference type="ARBA" id="ARBA00023054"/>
    </source>
</evidence>
<dbReference type="KEGG" id="lbc:LACBIDRAFT_305953"/>
<gene>
    <name evidence="9" type="ORF">LACBIDRAFT_305953</name>
</gene>
<feature type="region of interest" description="Disordered" evidence="6">
    <location>
        <begin position="90"/>
        <end position="135"/>
    </location>
</feature>
<feature type="compositionally biased region" description="Basic and acidic residues" evidence="6">
    <location>
        <begin position="90"/>
        <end position="110"/>
    </location>
</feature>
<name>B0CSC1_LACBS</name>
<feature type="domain" description="CCAAT-binding factor" evidence="7">
    <location>
        <begin position="601"/>
        <end position="756"/>
    </location>
</feature>